<dbReference type="Pfam" id="PF00106">
    <property type="entry name" value="adh_short"/>
    <property type="match status" value="1"/>
</dbReference>
<dbReference type="GeneID" id="37014743"/>
<dbReference type="Gene3D" id="3.40.50.720">
    <property type="entry name" value="NAD(P)-binding Rossmann-like Domain"/>
    <property type="match status" value="1"/>
</dbReference>
<name>A0A316U1M5_9BASI</name>
<dbReference type="PANTHER" id="PTHR24320:SF282">
    <property type="entry name" value="WW DOMAIN-CONTAINING OXIDOREDUCTASE"/>
    <property type="match status" value="1"/>
</dbReference>
<dbReference type="RefSeq" id="XP_025346347.1">
    <property type="nucleotide sequence ID" value="XM_025493009.1"/>
</dbReference>
<evidence type="ECO:0000256" key="1">
    <source>
        <dbReference type="ARBA" id="ARBA00006484"/>
    </source>
</evidence>
<reference evidence="4 5" key="1">
    <citation type="journal article" date="2018" name="Mol. Biol. Evol.">
        <title>Broad Genomic Sampling Reveals a Smut Pathogenic Ancestry of the Fungal Clade Ustilaginomycotina.</title>
        <authorList>
            <person name="Kijpornyongpan T."/>
            <person name="Mondo S.J."/>
            <person name="Barry K."/>
            <person name="Sandor L."/>
            <person name="Lee J."/>
            <person name="Lipzen A."/>
            <person name="Pangilinan J."/>
            <person name="LaButti K."/>
            <person name="Hainaut M."/>
            <person name="Henrissat B."/>
            <person name="Grigoriev I.V."/>
            <person name="Spatafora J.W."/>
            <person name="Aime M.C."/>
        </authorList>
    </citation>
    <scope>NUCLEOTIDE SEQUENCE [LARGE SCALE GENOMIC DNA]</scope>
    <source>
        <strain evidence="4 5">MCA 4718</strain>
    </source>
</reference>
<dbReference type="OrthoDB" id="191139at2759"/>
<evidence type="ECO:0000313" key="5">
    <source>
        <dbReference type="Proteomes" id="UP000245942"/>
    </source>
</evidence>
<organism evidence="4 5">
    <name type="scientific">Pseudomicrostroma glucosiphilum</name>
    <dbReference type="NCBI Taxonomy" id="1684307"/>
    <lineage>
        <taxon>Eukaryota</taxon>
        <taxon>Fungi</taxon>
        <taxon>Dikarya</taxon>
        <taxon>Basidiomycota</taxon>
        <taxon>Ustilaginomycotina</taxon>
        <taxon>Exobasidiomycetes</taxon>
        <taxon>Microstromatales</taxon>
        <taxon>Microstromatales incertae sedis</taxon>
        <taxon>Pseudomicrostroma</taxon>
    </lineage>
</organism>
<gene>
    <name evidence="4" type="ORF">BCV69DRAFT_284342</name>
</gene>
<dbReference type="PRINTS" id="PR00081">
    <property type="entry name" value="GDHRDH"/>
</dbReference>
<keyword evidence="5" id="KW-1185">Reference proteome</keyword>
<comment type="similarity">
    <text evidence="1">Belongs to the short-chain dehydrogenases/reductases (SDR) family.</text>
</comment>
<dbReference type="PANTHER" id="PTHR24320">
    <property type="entry name" value="RETINOL DEHYDROGENASE"/>
    <property type="match status" value="1"/>
</dbReference>
<keyword evidence="3" id="KW-0560">Oxidoreductase</keyword>
<dbReference type="EMBL" id="KZ819332">
    <property type="protein sequence ID" value="PWN19187.1"/>
    <property type="molecule type" value="Genomic_DNA"/>
</dbReference>
<proteinExistence type="inferred from homology"/>
<evidence type="ECO:0000256" key="3">
    <source>
        <dbReference type="ARBA" id="ARBA00023002"/>
    </source>
</evidence>
<dbReference type="SUPFAM" id="SSF51735">
    <property type="entry name" value="NAD(P)-binding Rossmann-fold domains"/>
    <property type="match status" value="1"/>
</dbReference>
<dbReference type="GO" id="GO:0016491">
    <property type="term" value="F:oxidoreductase activity"/>
    <property type="evidence" value="ECO:0007669"/>
    <property type="project" value="UniProtKB-KW"/>
</dbReference>
<accession>A0A316U1M5</accession>
<evidence type="ECO:0000313" key="4">
    <source>
        <dbReference type="EMBL" id="PWN19187.1"/>
    </source>
</evidence>
<dbReference type="Proteomes" id="UP000245942">
    <property type="component" value="Unassembled WGS sequence"/>
</dbReference>
<keyword evidence="2" id="KW-0521">NADP</keyword>
<sequence length="386" mass="42172">MTGKGDLTYRDAPPPTVHPDLSYWADLFPGKPQWTPSTALPPGSLAGNKAIVTGGYNGIGIETVDALLRASSDVWIFGRSQSKWQDGIQQLKQREGIKFTLQNEPRQQGVSQLSFAQMDLGDLHSVKTAAEMYLEAESKLHMLFCSAGVMMPPYGSLTSHSHELQLGTNVLGHHYLIKLLLPTLLASKSATFTPRICLTSSAGHVLSPTRAGRAFSPDDPFCEKAMSNWLPGNLKSLMQYGNSKMGNVLQAGKLHRTYFLGEGGDDEAGGRLIVTSVHPGVLMTDLPRHLSPEKPTLSDRVMTALAYSIVFPVIGYAPSFGALNQLYACTLPDQEAFRVGLSGSYVSPWCRLGRAMRKSEDKSTQDDLWDWCEGEVERLTGTKRGI</sequence>
<protein>
    <submittedName>
        <fullName evidence="4">NAD(P)-binding protein</fullName>
    </submittedName>
</protein>
<evidence type="ECO:0000256" key="2">
    <source>
        <dbReference type="ARBA" id="ARBA00022857"/>
    </source>
</evidence>
<dbReference type="InterPro" id="IPR036291">
    <property type="entry name" value="NAD(P)-bd_dom_sf"/>
</dbReference>
<dbReference type="STRING" id="1684307.A0A316U1M5"/>
<dbReference type="AlphaFoldDB" id="A0A316U1M5"/>
<dbReference type="InterPro" id="IPR002347">
    <property type="entry name" value="SDR_fam"/>
</dbReference>